<keyword evidence="3" id="KW-1185">Reference proteome</keyword>
<evidence type="ECO:0000313" key="2">
    <source>
        <dbReference type="EMBL" id="SHO51123.1"/>
    </source>
</evidence>
<dbReference type="Pfam" id="PF00753">
    <property type="entry name" value="Lactamase_B"/>
    <property type="match status" value="1"/>
</dbReference>
<dbReference type="InterPro" id="IPR032319">
    <property type="entry name" value="CLP1_P"/>
</dbReference>
<dbReference type="Gene3D" id="3.40.50.300">
    <property type="entry name" value="P-loop containing nucleotide triphosphate hydrolases"/>
    <property type="match status" value="1"/>
</dbReference>
<proteinExistence type="predicted"/>
<dbReference type="InterPro" id="IPR001279">
    <property type="entry name" value="Metallo-B-lactamas"/>
</dbReference>
<dbReference type="SUPFAM" id="SSF52540">
    <property type="entry name" value="P-loop containing nucleoside triphosphate hydrolases"/>
    <property type="match status" value="1"/>
</dbReference>
<dbReference type="RefSeq" id="WP_073615295.1">
    <property type="nucleotide sequence ID" value="NZ_FRFE01000023.1"/>
</dbReference>
<evidence type="ECO:0000313" key="3">
    <source>
        <dbReference type="Proteomes" id="UP000184603"/>
    </source>
</evidence>
<accession>A0A1M7YET7</accession>
<feature type="domain" description="AAA+ ATPase" evidence="1">
    <location>
        <begin position="23"/>
        <end position="279"/>
    </location>
</feature>
<protein>
    <submittedName>
        <fullName evidence="2">Ribonuclease BN, tRNA processing enzyme</fullName>
    </submittedName>
</protein>
<sequence>MKSADIHSTTQNTISALASQLRAYRRILIWGEPGSGKSTLAIELLRQISLQKTCNLLELDPGTPPFGVPGAVSIGSIQNTELHWDHMLPLCTLDSARFRLPLIIAARKLLAISQTRYAGSTHLIDPPGVVKGVGGAEILISLVEALEIEVILLLNTLPDPLLKDELRALSIPRIPVAVSSAARKPTQTDRRKWRTALWNDFLQQAQIEKYDLQQINRIGTPPPDDIPEAWQGRQLALMNTAGEPVAMGEAIELAGTILTTNIVRPSSTRAATMLIRNAGRNATGDLITVPPLHSPAQAVQHVPVDMGAAYQATTYHSPPVSSHMGTAWATLISGVFGDPLLHIRLRNQKRSFLFDLGASARLQAKIAHQVEAVFLSHAHLDHIGGFIWFLRSRLGSFGPCRIFGPGGTIERIEHFLKAITWDRIDDLGPIFIVADIREKELIQTQLQPGKKRIFLESKTLEEDTIMADESLKIRAAICDHNIPSIAYALEFVQEISIRKEKLRLLNLPAGPWLGRLKQCIASGTLDADIPLPDGSIRSVEELKKELTIITPGKKLAYVADMDDNDENRSKVVNLALGAHTLFCEAAFSKADHDKAKATQHLTTVAAAQIAKSAGVRHLVPFHFSKRYEFKPYLLYQEICAEVGTIRVIGADCSTRCL</sequence>
<evidence type="ECO:0000259" key="1">
    <source>
        <dbReference type="SMART" id="SM00382"/>
    </source>
</evidence>
<dbReference type="SMART" id="SM00382">
    <property type="entry name" value="AAA"/>
    <property type="match status" value="1"/>
</dbReference>
<dbReference type="PANTHER" id="PTHR46018">
    <property type="entry name" value="ZINC PHOSPHODIESTERASE ELAC PROTEIN 1"/>
    <property type="match status" value="1"/>
</dbReference>
<dbReference type="PANTHER" id="PTHR46018:SF2">
    <property type="entry name" value="ZINC PHOSPHODIESTERASE ELAC PROTEIN 1"/>
    <property type="match status" value="1"/>
</dbReference>
<dbReference type="Proteomes" id="UP000184603">
    <property type="component" value="Unassembled WGS sequence"/>
</dbReference>
<reference evidence="2 3" key="1">
    <citation type="submission" date="2016-12" db="EMBL/GenBank/DDBJ databases">
        <authorList>
            <person name="Song W.-J."/>
            <person name="Kurnit D.M."/>
        </authorList>
    </citation>
    <scope>NUCLEOTIDE SEQUENCE [LARGE SCALE GENOMIC DNA]</scope>
    <source>
        <strain evidence="2 3">DSM 18488</strain>
    </source>
</reference>
<dbReference type="Gene3D" id="3.60.15.10">
    <property type="entry name" value="Ribonuclease Z/Hydroxyacylglutathione hydrolase-like"/>
    <property type="match status" value="1"/>
</dbReference>
<dbReference type="STRING" id="1121416.SAMN02745220_03855"/>
<gene>
    <name evidence="2" type="ORF">SAMN02745220_03855</name>
</gene>
<dbReference type="AlphaFoldDB" id="A0A1M7YET7"/>
<name>A0A1M7YET7_9BACT</name>
<dbReference type="InterPro" id="IPR003593">
    <property type="entry name" value="AAA+_ATPase"/>
</dbReference>
<organism evidence="2 3">
    <name type="scientific">Desulfopila aestuarii DSM 18488</name>
    <dbReference type="NCBI Taxonomy" id="1121416"/>
    <lineage>
        <taxon>Bacteria</taxon>
        <taxon>Pseudomonadati</taxon>
        <taxon>Thermodesulfobacteriota</taxon>
        <taxon>Desulfobulbia</taxon>
        <taxon>Desulfobulbales</taxon>
        <taxon>Desulfocapsaceae</taxon>
        <taxon>Desulfopila</taxon>
    </lineage>
</organism>
<dbReference type="OrthoDB" id="9800940at2"/>
<dbReference type="EMBL" id="FRFE01000023">
    <property type="protein sequence ID" value="SHO51123.1"/>
    <property type="molecule type" value="Genomic_DNA"/>
</dbReference>
<dbReference type="Pfam" id="PF16575">
    <property type="entry name" value="CLP1_P"/>
    <property type="match status" value="1"/>
</dbReference>
<dbReference type="InterPro" id="IPR036866">
    <property type="entry name" value="RibonucZ/Hydroxyglut_hydro"/>
</dbReference>
<dbReference type="GO" id="GO:0042781">
    <property type="term" value="F:3'-tRNA processing endoribonuclease activity"/>
    <property type="evidence" value="ECO:0007669"/>
    <property type="project" value="TreeGrafter"/>
</dbReference>
<dbReference type="SUPFAM" id="SSF56281">
    <property type="entry name" value="Metallo-hydrolase/oxidoreductase"/>
    <property type="match status" value="1"/>
</dbReference>
<dbReference type="InterPro" id="IPR027417">
    <property type="entry name" value="P-loop_NTPase"/>
</dbReference>